<evidence type="ECO:0000256" key="1">
    <source>
        <dbReference type="SAM" id="MobiDB-lite"/>
    </source>
</evidence>
<evidence type="ECO:0000313" key="2">
    <source>
        <dbReference type="EMBL" id="MFD2171793.1"/>
    </source>
</evidence>
<accession>A0ABW5A2E7</accession>
<dbReference type="Proteomes" id="UP001597343">
    <property type="component" value="Unassembled WGS sequence"/>
</dbReference>
<reference evidence="3" key="1">
    <citation type="journal article" date="2019" name="Int. J. Syst. Evol. Microbiol.">
        <title>The Global Catalogue of Microorganisms (GCM) 10K type strain sequencing project: providing services to taxonomists for standard genome sequencing and annotation.</title>
        <authorList>
            <consortium name="The Broad Institute Genomics Platform"/>
            <consortium name="The Broad Institute Genome Sequencing Center for Infectious Disease"/>
            <person name="Wu L."/>
            <person name="Ma J."/>
        </authorList>
    </citation>
    <scope>NUCLEOTIDE SEQUENCE [LARGE SCALE GENOMIC DNA]</scope>
    <source>
        <strain evidence="3">CGMCC 1.13574</strain>
    </source>
</reference>
<gene>
    <name evidence="2" type="ORF">ACFSOY_17660</name>
</gene>
<proteinExistence type="predicted"/>
<comment type="caution">
    <text evidence="2">The sequence shown here is derived from an EMBL/GenBank/DDBJ whole genome shotgun (WGS) entry which is preliminary data.</text>
</comment>
<evidence type="ECO:0000313" key="3">
    <source>
        <dbReference type="Proteomes" id="UP001597343"/>
    </source>
</evidence>
<keyword evidence="3" id="KW-1185">Reference proteome</keyword>
<organism evidence="2 3">
    <name type="scientific">Tumebacillus lipolyticus</name>
    <dbReference type="NCBI Taxonomy" id="1280370"/>
    <lineage>
        <taxon>Bacteria</taxon>
        <taxon>Bacillati</taxon>
        <taxon>Bacillota</taxon>
        <taxon>Bacilli</taxon>
        <taxon>Bacillales</taxon>
        <taxon>Alicyclobacillaceae</taxon>
        <taxon>Tumebacillus</taxon>
    </lineage>
</organism>
<dbReference type="RefSeq" id="WP_386048901.1">
    <property type="nucleotide sequence ID" value="NZ_JBHUIO010000011.1"/>
</dbReference>
<feature type="compositionally biased region" description="Basic and acidic residues" evidence="1">
    <location>
        <begin position="58"/>
        <end position="68"/>
    </location>
</feature>
<feature type="region of interest" description="Disordered" evidence="1">
    <location>
        <begin position="58"/>
        <end position="99"/>
    </location>
</feature>
<dbReference type="InterPro" id="IPR024255">
    <property type="entry name" value="GerPB"/>
</dbReference>
<protein>
    <submittedName>
        <fullName evidence="2">Spore germination protein GerPB</fullName>
    </submittedName>
</protein>
<dbReference type="Pfam" id="PF10803">
    <property type="entry name" value="GerPB"/>
    <property type="match status" value="1"/>
</dbReference>
<name>A0ABW5A2E7_9BACL</name>
<dbReference type="EMBL" id="JBHUIO010000011">
    <property type="protein sequence ID" value="MFD2171793.1"/>
    <property type="molecule type" value="Genomic_DNA"/>
</dbReference>
<sequence length="99" mass="10862">MRVNQTIKIGTIQINAMSSSSVLQIGTSGAVKARSETITEEVTPTQAEQMLEDQIHSQIEPELKKEGLPIETAEEEPLSGGAQGGFQVEGRQRRRKNRT</sequence>